<dbReference type="Pfam" id="PF03602">
    <property type="entry name" value="Cons_hypoth95"/>
    <property type="match status" value="1"/>
</dbReference>
<dbReference type="PIRSF" id="PIRSF004553">
    <property type="entry name" value="CHP00095"/>
    <property type="match status" value="1"/>
</dbReference>
<keyword evidence="1 3" id="KW-0489">Methyltransferase</keyword>
<proteinExistence type="predicted"/>
<dbReference type="EC" id="2.1.1.171" evidence="3"/>
<dbReference type="InterPro" id="IPR029063">
    <property type="entry name" value="SAM-dependent_MTases_sf"/>
</dbReference>
<keyword evidence="2 3" id="KW-0808">Transferase</keyword>
<keyword evidence="4" id="KW-1185">Reference proteome</keyword>
<reference evidence="3 4" key="1">
    <citation type="journal article" date="2020" name="Syst. Appl. Microbiol.">
        <title>Alienimonas chondri sp. nov., a novel planctomycete isolated from the biofilm of the red alga Chondrus crispus.</title>
        <authorList>
            <person name="Vitorino I."/>
            <person name="Albuquerque L."/>
            <person name="Wiegand S."/>
            <person name="Kallscheuer N."/>
            <person name="da Costa M.S."/>
            <person name="Lobo-da-Cunha A."/>
            <person name="Jogler C."/>
            <person name="Lage O.M."/>
        </authorList>
    </citation>
    <scope>NUCLEOTIDE SEQUENCE [LARGE SCALE GENOMIC DNA]</scope>
    <source>
        <strain evidence="3 4">LzC2</strain>
    </source>
</reference>
<dbReference type="PANTHER" id="PTHR43542:SF1">
    <property type="entry name" value="METHYLTRANSFERASE"/>
    <property type="match status" value="1"/>
</dbReference>
<evidence type="ECO:0000313" key="3">
    <source>
        <dbReference type="EMBL" id="NNJ24569.1"/>
    </source>
</evidence>
<comment type="caution">
    <text evidence="3">The sequence shown here is derived from an EMBL/GenBank/DDBJ whole genome shotgun (WGS) entry which is preliminary data.</text>
</comment>
<dbReference type="Proteomes" id="UP000609651">
    <property type="component" value="Unassembled WGS sequence"/>
</dbReference>
<evidence type="ECO:0000256" key="2">
    <source>
        <dbReference type="ARBA" id="ARBA00022679"/>
    </source>
</evidence>
<protein>
    <submittedName>
        <fullName evidence="3">Ribosomal RNA small subunit methyltransferase D</fullName>
        <ecNumber evidence="3">2.1.1.171</ecNumber>
    </submittedName>
</protein>
<dbReference type="InterPro" id="IPR004398">
    <property type="entry name" value="RNA_MeTrfase_RsmD"/>
</dbReference>
<dbReference type="SUPFAM" id="SSF53335">
    <property type="entry name" value="S-adenosyl-L-methionine-dependent methyltransferases"/>
    <property type="match status" value="1"/>
</dbReference>
<dbReference type="PROSITE" id="PS00092">
    <property type="entry name" value="N6_MTASE"/>
    <property type="match status" value="1"/>
</dbReference>
<dbReference type="RefSeq" id="WP_171183657.1">
    <property type="nucleotide sequence ID" value="NZ_WTPX01000011.1"/>
</dbReference>
<dbReference type="PANTHER" id="PTHR43542">
    <property type="entry name" value="METHYLTRANSFERASE"/>
    <property type="match status" value="1"/>
</dbReference>
<evidence type="ECO:0000256" key="1">
    <source>
        <dbReference type="ARBA" id="ARBA00022603"/>
    </source>
</evidence>
<accession>A0ABX1V902</accession>
<organism evidence="3 4">
    <name type="scientific">Alienimonas chondri</name>
    <dbReference type="NCBI Taxonomy" id="2681879"/>
    <lineage>
        <taxon>Bacteria</taxon>
        <taxon>Pseudomonadati</taxon>
        <taxon>Planctomycetota</taxon>
        <taxon>Planctomycetia</taxon>
        <taxon>Planctomycetales</taxon>
        <taxon>Planctomycetaceae</taxon>
        <taxon>Alienimonas</taxon>
    </lineage>
</organism>
<dbReference type="EMBL" id="WTPX01000011">
    <property type="protein sequence ID" value="NNJ24569.1"/>
    <property type="molecule type" value="Genomic_DNA"/>
</dbReference>
<dbReference type="Gene3D" id="3.40.50.150">
    <property type="entry name" value="Vaccinia Virus protein VP39"/>
    <property type="match status" value="1"/>
</dbReference>
<evidence type="ECO:0000313" key="4">
    <source>
        <dbReference type="Proteomes" id="UP000609651"/>
    </source>
</evidence>
<gene>
    <name evidence="3" type="primary">rsmD</name>
    <name evidence="3" type="ORF">LzC2_06270</name>
</gene>
<dbReference type="InterPro" id="IPR002052">
    <property type="entry name" value="DNA_methylase_N6_adenine_CS"/>
</dbReference>
<name>A0ABX1V902_9PLAN</name>
<sequence>MRIVAGKYKRRSLLPPAGEQTRPITDRAKEQLFENLGGELDGRRALDAFAGTGTIGLEALSRGAARCVFLEMDKRTHGLLGENVAKLGAKDLSIVWRVDILRTSFRPRDSEGFLPYDLLFFDPPYKMATGITPGRPLYKSLQRVARPELCAADAELILRVPVHDDVTPPPEWTMYRELRVGGMKFLMCDRAPFDADAAQEGTDAESSQGEEE</sequence>
<dbReference type="CDD" id="cd02440">
    <property type="entry name" value="AdoMet_MTases"/>
    <property type="match status" value="1"/>
</dbReference>
<dbReference type="GO" id="GO:0052913">
    <property type="term" value="F:16S rRNA (guanine(966)-N(2))-methyltransferase activity"/>
    <property type="evidence" value="ECO:0007669"/>
    <property type="project" value="UniProtKB-EC"/>
</dbReference>